<reference evidence="2 3" key="1">
    <citation type="submission" date="2024-09" db="EMBL/GenBank/DDBJ databases">
        <title>Chromosome-scale assembly of Riccia fluitans.</title>
        <authorList>
            <person name="Paukszto L."/>
            <person name="Sawicki J."/>
            <person name="Karawczyk K."/>
            <person name="Piernik-Szablinska J."/>
            <person name="Szczecinska M."/>
            <person name="Mazdziarz M."/>
        </authorList>
    </citation>
    <scope>NUCLEOTIDE SEQUENCE [LARGE SCALE GENOMIC DNA]</scope>
    <source>
        <strain evidence="2">Rf_01</strain>
        <tissue evidence="2">Aerial parts of the thallus</tissue>
    </source>
</reference>
<protein>
    <submittedName>
        <fullName evidence="2">Uncharacterized protein</fullName>
    </submittedName>
</protein>
<comment type="caution">
    <text evidence="2">The sequence shown here is derived from an EMBL/GenBank/DDBJ whole genome shotgun (WGS) entry which is preliminary data.</text>
</comment>
<feature type="region of interest" description="Disordered" evidence="1">
    <location>
        <begin position="53"/>
        <end position="82"/>
    </location>
</feature>
<evidence type="ECO:0000313" key="2">
    <source>
        <dbReference type="EMBL" id="KAL2649186.1"/>
    </source>
</evidence>
<organism evidence="2 3">
    <name type="scientific">Riccia fluitans</name>
    <dbReference type="NCBI Taxonomy" id="41844"/>
    <lineage>
        <taxon>Eukaryota</taxon>
        <taxon>Viridiplantae</taxon>
        <taxon>Streptophyta</taxon>
        <taxon>Embryophyta</taxon>
        <taxon>Marchantiophyta</taxon>
        <taxon>Marchantiopsida</taxon>
        <taxon>Marchantiidae</taxon>
        <taxon>Marchantiales</taxon>
        <taxon>Ricciaceae</taxon>
        <taxon>Riccia</taxon>
    </lineage>
</organism>
<sequence length="174" mass="19707">MTRPTSEGNHDEASPTAERGSQQGKLGRYLDLTWTLQWEVMMIVDHTEPRTLETEDETFRSGTRLSREPRKQSRLHTRNKPQLEPLCRLGTQREIIPGTRPTNLPTKRHPSTPKMIMRRAVLPRARKQSSALEPGVALPLGGGSLYPSRLGVSLSWELEFVVLESSKENSRTDP</sequence>
<evidence type="ECO:0000313" key="3">
    <source>
        <dbReference type="Proteomes" id="UP001605036"/>
    </source>
</evidence>
<gene>
    <name evidence="2" type="ORF">R1flu_017314</name>
</gene>
<evidence type="ECO:0000256" key="1">
    <source>
        <dbReference type="SAM" id="MobiDB-lite"/>
    </source>
</evidence>
<feature type="compositionally biased region" description="Basic and acidic residues" evidence="1">
    <location>
        <begin position="53"/>
        <end position="71"/>
    </location>
</feature>
<keyword evidence="3" id="KW-1185">Reference proteome</keyword>
<dbReference type="AlphaFoldDB" id="A0ABD1ZCL6"/>
<feature type="region of interest" description="Disordered" evidence="1">
    <location>
        <begin position="1"/>
        <end position="26"/>
    </location>
</feature>
<proteinExistence type="predicted"/>
<accession>A0ABD1ZCL6</accession>
<dbReference type="EMBL" id="JBHFFA010000001">
    <property type="protein sequence ID" value="KAL2649186.1"/>
    <property type="molecule type" value="Genomic_DNA"/>
</dbReference>
<dbReference type="Proteomes" id="UP001605036">
    <property type="component" value="Unassembled WGS sequence"/>
</dbReference>
<name>A0ABD1ZCL6_9MARC</name>